<evidence type="ECO:0000256" key="6">
    <source>
        <dbReference type="SAM" id="MobiDB-lite"/>
    </source>
</evidence>
<dbReference type="Pfam" id="PF01276">
    <property type="entry name" value="OKR_DC_1"/>
    <property type="match status" value="1"/>
</dbReference>
<evidence type="ECO:0000256" key="2">
    <source>
        <dbReference type="ARBA" id="ARBA00010671"/>
    </source>
</evidence>
<dbReference type="AlphaFoldDB" id="A0A6J4SYK8"/>
<dbReference type="GO" id="GO:0008923">
    <property type="term" value="F:lysine decarboxylase activity"/>
    <property type="evidence" value="ECO:0007669"/>
    <property type="project" value="UniProtKB-EC"/>
</dbReference>
<dbReference type="GO" id="GO:0008792">
    <property type="term" value="F:arginine decarboxylase activity"/>
    <property type="evidence" value="ECO:0007669"/>
    <property type="project" value="UniProtKB-EC"/>
</dbReference>
<feature type="region of interest" description="Disordered" evidence="6">
    <location>
        <begin position="1"/>
        <end position="24"/>
    </location>
</feature>
<dbReference type="EC" id="4.1.1.19" evidence="9"/>
<dbReference type="InterPro" id="IPR008286">
    <property type="entry name" value="Prn/Lys/Arg_de-COase_C"/>
</dbReference>
<dbReference type="EMBL" id="CADCVS010000305">
    <property type="protein sequence ID" value="CAA9508547.1"/>
    <property type="molecule type" value="Genomic_DNA"/>
</dbReference>
<protein>
    <submittedName>
        <fullName evidence="9">Arginine decarboxylase / Lysine decarboxylase</fullName>
        <ecNumber evidence="9">4.1.1.18</ecNumber>
        <ecNumber evidence="9">4.1.1.19</ecNumber>
    </submittedName>
</protein>
<evidence type="ECO:0000256" key="5">
    <source>
        <dbReference type="ARBA" id="ARBA00023239"/>
    </source>
</evidence>
<evidence type="ECO:0000313" key="9">
    <source>
        <dbReference type="EMBL" id="CAA9508547.1"/>
    </source>
</evidence>
<dbReference type="SUPFAM" id="SSF55904">
    <property type="entry name" value="Ornithine decarboxylase C-terminal domain"/>
    <property type="match status" value="1"/>
</dbReference>
<dbReference type="InterPro" id="IPR000310">
    <property type="entry name" value="Orn/Lys/Arg_deCO2ase_major_dom"/>
</dbReference>
<keyword evidence="4" id="KW-0663">Pyridoxal phosphate</keyword>
<dbReference type="Gene3D" id="3.90.100.10">
    <property type="entry name" value="Orn/Lys/Arg decarboxylase, C-terminal domain"/>
    <property type="match status" value="1"/>
</dbReference>
<organism evidence="9">
    <name type="scientific">uncultured Solirubrobacteraceae bacterium</name>
    <dbReference type="NCBI Taxonomy" id="1162706"/>
    <lineage>
        <taxon>Bacteria</taxon>
        <taxon>Bacillati</taxon>
        <taxon>Actinomycetota</taxon>
        <taxon>Thermoleophilia</taxon>
        <taxon>Solirubrobacterales</taxon>
        <taxon>Solirubrobacteraceae</taxon>
        <taxon>environmental samples</taxon>
    </lineage>
</organism>
<dbReference type="InterPro" id="IPR052357">
    <property type="entry name" value="Orn_Lys_Arg_decarboxylase-I"/>
</dbReference>
<evidence type="ECO:0000256" key="4">
    <source>
        <dbReference type="ARBA" id="ARBA00022898"/>
    </source>
</evidence>
<feature type="domain" description="Orn/Lys/Arg decarboxylases family 1 pyridoxal-P attachment site" evidence="7">
    <location>
        <begin position="28"/>
        <end position="321"/>
    </location>
</feature>
<reference evidence="9" key="1">
    <citation type="submission" date="2020-02" db="EMBL/GenBank/DDBJ databases">
        <authorList>
            <person name="Meier V. D."/>
        </authorList>
    </citation>
    <scope>NUCLEOTIDE SEQUENCE</scope>
    <source>
        <strain evidence="9">AVDCRST_MAG30</strain>
    </source>
</reference>
<comment type="cofactor">
    <cofactor evidence="1">
        <name>pyridoxal 5'-phosphate</name>
        <dbReference type="ChEBI" id="CHEBI:597326"/>
    </cofactor>
</comment>
<evidence type="ECO:0000259" key="8">
    <source>
        <dbReference type="Pfam" id="PF03711"/>
    </source>
</evidence>
<dbReference type="SUPFAM" id="SSF53383">
    <property type="entry name" value="PLP-dependent transferases"/>
    <property type="match status" value="1"/>
</dbReference>
<feature type="domain" description="Orn/Lys/Arg decarboxylase C-terminal" evidence="8">
    <location>
        <begin position="401"/>
        <end position="492"/>
    </location>
</feature>
<dbReference type="EC" id="4.1.1.18" evidence="9"/>
<dbReference type="PANTHER" id="PTHR43277">
    <property type="entry name" value="ARGININE DECARBOXYLASE"/>
    <property type="match status" value="1"/>
</dbReference>
<proteinExistence type="inferred from homology"/>
<evidence type="ECO:0000256" key="3">
    <source>
        <dbReference type="ARBA" id="ARBA00022793"/>
    </source>
</evidence>
<dbReference type="InterPro" id="IPR036633">
    <property type="entry name" value="Prn/Lys/Arg_de-COase_C_sf"/>
</dbReference>
<dbReference type="PANTHER" id="PTHR43277:SF4">
    <property type="entry name" value="ARGININE DECARBOXYLASE"/>
    <property type="match status" value="1"/>
</dbReference>
<keyword evidence="3" id="KW-0210">Decarboxylase</keyword>
<dbReference type="InterPro" id="IPR015421">
    <property type="entry name" value="PyrdxlP-dep_Trfase_major"/>
</dbReference>
<keyword evidence="5 9" id="KW-0456">Lyase</keyword>
<dbReference type="Gene3D" id="3.40.640.10">
    <property type="entry name" value="Type I PLP-dependent aspartate aminotransferase-like (Major domain)"/>
    <property type="match status" value="1"/>
</dbReference>
<dbReference type="Pfam" id="PF03711">
    <property type="entry name" value="OKR_DC_1_C"/>
    <property type="match status" value="1"/>
</dbReference>
<accession>A0A6J4SYK8</accession>
<dbReference type="InterPro" id="IPR015424">
    <property type="entry name" value="PyrdxlP-dep_Trfase"/>
</dbReference>
<gene>
    <name evidence="9" type="ORF">AVDCRST_MAG30-2343</name>
</gene>
<evidence type="ECO:0000259" key="7">
    <source>
        <dbReference type="Pfam" id="PF01276"/>
    </source>
</evidence>
<name>A0A6J4SYK8_9ACTN</name>
<evidence type="ECO:0000256" key="1">
    <source>
        <dbReference type="ARBA" id="ARBA00001933"/>
    </source>
</evidence>
<sequence>MTLAEDPYATTGRPRNVAGPASDQPTAPYLDAVVAYGFRGSTRFHVPGHKAGASADPGLRHALGDAALAIDIPQDIEGIDLGPSPTPFERAEQLAADAYGAARTWFLTNGATQGNHALCLALTPLGTRAVVQRNSHASVIDGMVLSGGIPHYVAPTYDDELGMAHGVTPEALAAALAGAGDARAAFIVSPTYYGLAADVAGCAEVAHAAGVALVVDQSWGPHLGFHPGVPPSALSQGADAVLTSTHKIVGSLTQSAMLHVAATGRIDPAAISRVIRLMRTTSPSSLLMASLDAARRQLAIHGEALLDRTLAAAARAAEAVGAIPGCTVVGEDLVGAPGVAGWDPLRLVIDVRGTGCTGYEVASALRASFDVQVELATQATLVLVLGLDQPVDALDRFTHDLASTIARIARPGETTAIARSPSALVNEVVVPPREAFLGETEVVLVDAADGRVSAEAIAGYPPGIPALLPGERITAELVTYLRDLTAAGARLHGASDPAFRTITVLR</sequence>
<comment type="similarity">
    <text evidence="2">Belongs to the Orn/Lys/Arg decarboxylase class-I family.</text>
</comment>